<evidence type="ECO:0000313" key="5">
    <source>
        <dbReference type="Proteomes" id="UP001190700"/>
    </source>
</evidence>
<sequence>MLDNTEKTHREREALLKVEKDAALGKLQAAKELMGKMKQHHEVEVQQSSAVRSDHAQLASELSASKVDLKQSAESISALTDEQARQQKEMQDLTVRLRQVSTALAEAEIKRTRADQQCEAMQRVVDAKNGELEQMSIKLNDMTTRYTKLAAETDVPNMLPR</sequence>
<comment type="caution">
    <text evidence="3">The sequence shown here is derived from an EMBL/GenBank/DDBJ whole genome shotgun (WGS) entry which is preliminary data.</text>
</comment>
<accession>A0AAE0LFJ4</accession>
<evidence type="ECO:0000256" key="1">
    <source>
        <dbReference type="SAM" id="Coils"/>
    </source>
</evidence>
<protein>
    <submittedName>
        <fullName evidence="3">Uncharacterized protein</fullName>
    </submittedName>
</protein>
<reference evidence="3" key="2">
    <citation type="submission" date="2023-06" db="EMBL/GenBank/DDBJ databases">
        <title>Long-read-based genome assembly of the green algal bacterivore Cymbomonas tetramitiformis.</title>
        <authorList>
            <person name="Gyaltshen Y."/>
            <person name="Rozenberg A."/>
            <person name="Paasch A."/>
            <person name="Burns J.A."/>
            <person name="Warring S."/>
            <person name="Larson R."/>
            <person name="Maurer-Alcala X."/>
            <person name="Dacks J."/>
            <person name="Kim E."/>
        </authorList>
    </citation>
    <scope>NUCLEOTIDE SEQUENCE</scope>
    <source>
        <strain evidence="3">PLY_AMNH</strain>
    </source>
</reference>
<keyword evidence="1" id="KW-0175">Coiled coil</keyword>
<organism evidence="3 5">
    <name type="scientific">Cymbomonas tetramitiformis</name>
    <dbReference type="NCBI Taxonomy" id="36881"/>
    <lineage>
        <taxon>Eukaryota</taxon>
        <taxon>Viridiplantae</taxon>
        <taxon>Chlorophyta</taxon>
        <taxon>Pyramimonadophyceae</taxon>
        <taxon>Pyramimonadales</taxon>
        <taxon>Pyramimonadaceae</taxon>
        <taxon>Cymbomonas</taxon>
    </lineage>
</organism>
<proteinExistence type="predicted"/>
<reference evidence="3 5" key="1">
    <citation type="journal article" date="2015" name="Genome Biol. Evol.">
        <title>Comparative Genomics of a Bacterivorous Green Alga Reveals Evolutionary Causalities and Consequences of Phago-Mixotrophic Mode of Nutrition.</title>
        <authorList>
            <person name="Burns J.A."/>
            <person name="Paasch A."/>
            <person name="Narechania A."/>
            <person name="Kim E."/>
        </authorList>
    </citation>
    <scope>NUCLEOTIDE SEQUENCE [LARGE SCALE GENOMIC DNA]</scope>
    <source>
        <strain evidence="3">PLY_AMNH</strain>
    </source>
</reference>
<name>A0AAE0LFJ4_9CHLO</name>
<dbReference type="AlphaFoldDB" id="A0AAE0LFJ4"/>
<gene>
    <name evidence="3" type="ORF">CYMTET_9021</name>
    <name evidence="4" type="ORF">CYMTET_9022</name>
</gene>
<dbReference type="Proteomes" id="UP001190700">
    <property type="component" value="Unassembled WGS sequence"/>
</dbReference>
<evidence type="ECO:0000313" key="3">
    <source>
        <dbReference type="EMBL" id="KAK3283277.1"/>
    </source>
</evidence>
<keyword evidence="5" id="KW-1185">Reference proteome</keyword>
<dbReference type="EMBL" id="LGRX02002931">
    <property type="protein sequence ID" value="KAK3283277.1"/>
    <property type="molecule type" value="Genomic_DNA"/>
</dbReference>
<dbReference type="EMBL" id="LGRX02002931">
    <property type="protein sequence ID" value="KAK3283278.1"/>
    <property type="molecule type" value="Genomic_DNA"/>
</dbReference>
<feature type="region of interest" description="Disordered" evidence="2">
    <location>
        <begin position="37"/>
        <end position="57"/>
    </location>
</feature>
<feature type="coiled-coil region" evidence="1">
    <location>
        <begin position="76"/>
        <end position="152"/>
    </location>
</feature>
<evidence type="ECO:0000256" key="2">
    <source>
        <dbReference type="SAM" id="MobiDB-lite"/>
    </source>
</evidence>
<evidence type="ECO:0000313" key="4">
    <source>
        <dbReference type="EMBL" id="KAK3283278.1"/>
    </source>
</evidence>